<proteinExistence type="predicted"/>
<dbReference type="InterPro" id="IPR017927">
    <property type="entry name" value="FAD-bd_FR_type"/>
</dbReference>
<dbReference type="EMBL" id="JAATVY010000011">
    <property type="protein sequence ID" value="NJC71382.1"/>
    <property type="molecule type" value="Genomic_DNA"/>
</dbReference>
<reference evidence="10 11" key="1">
    <citation type="submission" date="2020-03" db="EMBL/GenBank/DDBJ databases">
        <title>WGS of the type strain of Planosporangium spp.</title>
        <authorList>
            <person name="Thawai C."/>
        </authorList>
    </citation>
    <scope>NUCLEOTIDE SEQUENCE [LARGE SCALE GENOMIC DNA]</scope>
    <source>
        <strain evidence="10 11">TBRC 5610</strain>
    </source>
</reference>
<dbReference type="SUPFAM" id="SSF52343">
    <property type="entry name" value="Ferredoxin reductase-like, C-terminal NADP-linked domain"/>
    <property type="match status" value="1"/>
</dbReference>
<evidence type="ECO:0000256" key="2">
    <source>
        <dbReference type="ARBA" id="ARBA00022630"/>
    </source>
</evidence>
<gene>
    <name evidence="10" type="ORF">HC031_16900</name>
</gene>
<dbReference type="InterPro" id="IPR012675">
    <property type="entry name" value="Beta-grasp_dom_sf"/>
</dbReference>
<keyword evidence="5" id="KW-0560">Oxidoreductase</keyword>
<protein>
    <submittedName>
        <fullName evidence="10">Oxidoreductase</fullName>
    </submittedName>
</protein>
<comment type="cofactor">
    <cofactor evidence="1">
        <name>FAD</name>
        <dbReference type="ChEBI" id="CHEBI:57692"/>
    </cofactor>
</comment>
<accession>A0ABX0Y1P0</accession>
<dbReference type="PRINTS" id="PR00409">
    <property type="entry name" value="PHDIOXRDTASE"/>
</dbReference>
<dbReference type="PROSITE" id="PS51384">
    <property type="entry name" value="FAD_FR"/>
    <property type="match status" value="1"/>
</dbReference>
<dbReference type="Gene3D" id="3.10.20.30">
    <property type="match status" value="1"/>
</dbReference>
<dbReference type="InterPro" id="IPR050415">
    <property type="entry name" value="MRET"/>
</dbReference>
<evidence type="ECO:0000313" key="10">
    <source>
        <dbReference type="EMBL" id="NJC71382.1"/>
    </source>
</evidence>
<dbReference type="InterPro" id="IPR039261">
    <property type="entry name" value="FNR_nucleotide-bd"/>
</dbReference>
<dbReference type="Gene3D" id="2.40.30.10">
    <property type="entry name" value="Translation factors"/>
    <property type="match status" value="1"/>
</dbReference>
<organism evidence="10 11">
    <name type="scientific">Planosporangium thailandense</name>
    <dbReference type="NCBI Taxonomy" id="765197"/>
    <lineage>
        <taxon>Bacteria</taxon>
        <taxon>Bacillati</taxon>
        <taxon>Actinomycetota</taxon>
        <taxon>Actinomycetes</taxon>
        <taxon>Micromonosporales</taxon>
        <taxon>Micromonosporaceae</taxon>
        <taxon>Planosporangium</taxon>
    </lineage>
</organism>
<evidence type="ECO:0000256" key="3">
    <source>
        <dbReference type="ARBA" id="ARBA00022714"/>
    </source>
</evidence>
<evidence type="ECO:0000259" key="9">
    <source>
        <dbReference type="PROSITE" id="PS51384"/>
    </source>
</evidence>
<evidence type="ECO:0000256" key="6">
    <source>
        <dbReference type="ARBA" id="ARBA00023004"/>
    </source>
</evidence>
<keyword evidence="4" id="KW-0479">Metal-binding</keyword>
<keyword evidence="2" id="KW-0285">Flavoprotein</keyword>
<dbReference type="RefSeq" id="WP_167926286.1">
    <property type="nucleotide sequence ID" value="NZ_JAATVY010000011.1"/>
</dbReference>
<dbReference type="InterPro" id="IPR036010">
    <property type="entry name" value="2Fe-2S_ferredoxin-like_sf"/>
</dbReference>
<dbReference type="InterPro" id="IPR001041">
    <property type="entry name" value="2Fe-2S_ferredoxin-type"/>
</dbReference>
<dbReference type="CDD" id="cd00207">
    <property type="entry name" value="fer2"/>
    <property type="match status" value="1"/>
</dbReference>
<evidence type="ECO:0000313" key="11">
    <source>
        <dbReference type="Proteomes" id="UP000722989"/>
    </source>
</evidence>
<dbReference type="InterPro" id="IPR001433">
    <property type="entry name" value="OxRdtase_FAD/NAD-bd"/>
</dbReference>
<feature type="domain" description="FAD-binding FR-type" evidence="9">
    <location>
        <begin position="7"/>
        <end position="109"/>
    </location>
</feature>
<evidence type="ECO:0000259" key="8">
    <source>
        <dbReference type="PROSITE" id="PS51085"/>
    </source>
</evidence>
<dbReference type="SUPFAM" id="SSF63380">
    <property type="entry name" value="Riboflavin synthase domain-like"/>
    <property type="match status" value="1"/>
</dbReference>
<name>A0ABX0Y1P0_9ACTN</name>
<evidence type="ECO:0000256" key="4">
    <source>
        <dbReference type="ARBA" id="ARBA00022723"/>
    </source>
</evidence>
<evidence type="ECO:0000256" key="7">
    <source>
        <dbReference type="ARBA" id="ARBA00023014"/>
    </source>
</evidence>
<dbReference type="InterPro" id="IPR017938">
    <property type="entry name" value="Riboflavin_synthase-like_b-brl"/>
</dbReference>
<comment type="caution">
    <text evidence="10">The sequence shown here is derived from an EMBL/GenBank/DDBJ whole genome shotgun (WGS) entry which is preliminary data.</text>
</comment>
<dbReference type="PROSITE" id="PS00197">
    <property type="entry name" value="2FE2S_FER_1"/>
    <property type="match status" value="1"/>
</dbReference>
<dbReference type="PANTHER" id="PTHR47354:SF1">
    <property type="entry name" value="CARNITINE MONOOXYGENASE REDUCTASE SUBUNIT"/>
    <property type="match status" value="1"/>
</dbReference>
<dbReference type="Proteomes" id="UP000722989">
    <property type="component" value="Unassembled WGS sequence"/>
</dbReference>
<keyword evidence="11" id="KW-1185">Reference proteome</keyword>
<dbReference type="SUPFAM" id="SSF54292">
    <property type="entry name" value="2Fe-2S ferredoxin-like"/>
    <property type="match status" value="1"/>
</dbReference>
<dbReference type="Pfam" id="PF00111">
    <property type="entry name" value="Fer2"/>
    <property type="match status" value="1"/>
</dbReference>
<evidence type="ECO:0000256" key="5">
    <source>
        <dbReference type="ARBA" id="ARBA00023002"/>
    </source>
</evidence>
<dbReference type="Pfam" id="PF00175">
    <property type="entry name" value="NAD_binding_1"/>
    <property type="match status" value="1"/>
</dbReference>
<dbReference type="PANTHER" id="PTHR47354">
    <property type="entry name" value="NADH OXIDOREDUCTASE HCR"/>
    <property type="match status" value="1"/>
</dbReference>
<keyword evidence="3" id="KW-0001">2Fe-2S</keyword>
<dbReference type="CDD" id="cd06185">
    <property type="entry name" value="PDR_like"/>
    <property type="match status" value="1"/>
</dbReference>
<keyword evidence="7" id="KW-0411">Iron-sulfur</keyword>
<sequence>MSVTPEEQQLRLRVRQLTWEAEGVLSVHLQQLDGSELPAWQPGAHLDLRLPGGLTRQYSLSGSPRHRSTWRVSVLREQSGRGGSAAVHDALRPGDIVDVVGPRNNFPLVEAARYLFIAGGIGITPILPMIEAVAAAGASWSLVYGGRSRASMAFLSELRPYGDAVSVRPQDEYGLLDLDRLLADPREDTAVYCCGPEPLLAAVEQRCAAWPAGALHVERFAAKPRPAADPDQEAAFEVVLRRTGRTVTVPAGKTILEALEDNGIEPLNSCREGICGTCETKVLDGLPDHRDSLLSEEEKAENNTMMICVGRALSDRLVLDL</sequence>
<dbReference type="InterPro" id="IPR006058">
    <property type="entry name" value="2Fe2S_fd_BS"/>
</dbReference>
<dbReference type="PROSITE" id="PS51085">
    <property type="entry name" value="2FE2S_FER_2"/>
    <property type="match status" value="1"/>
</dbReference>
<keyword evidence="6" id="KW-0408">Iron</keyword>
<dbReference type="Gene3D" id="3.40.50.80">
    <property type="entry name" value="Nucleotide-binding domain of ferredoxin-NADP reductase (FNR) module"/>
    <property type="match status" value="1"/>
</dbReference>
<evidence type="ECO:0000256" key="1">
    <source>
        <dbReference type="ARBA" id="ARBA00001974"/>
    </source>
</evidence>
<feature type="domain" description="2Fe-2S ferredoxin-type" evidence="8">
    <location>
        <begin position="236"/>
        <end position="321"/>
    </location>
</feature>